<dbReference type="EMBL" id="JANCLT010000014">
    <property type="protein sequence ID" value="MCP8970732.1"/>
    <property type="molecule type" value="Genomic_DNA"/>
</dbReference>
<reference evidence="7" key="1">
    <citation type="submission" date="2022-07" db="EMBL/GenBank/DDBJ databases">
        <authorList>
            <person name="Li W.-J."/>
            <person name="Deng Q.-Q."/>
        </authorList>
    </citation>
    <scope>NUCLEOTIDE SEQUENCE</scope>
    <source>
        <strain evidence="7">SYSU M60031</strain>
    </source>
</reference>
<gene>
    <name evidence="7" type="ORF">NK662_19630</name>
</gene>
<evidence type="ECO:0000313" key="7">
    <source>
        <dbReference type="EMBL" id="MCP8970732.1"/>
    </source>
</evidence>
<evidence type="ECO:0000259" key="6">
    <source>
        <dbReference type="Pfam" id="PF06803"/>
    </source>
</evidence>
<organism evidence="7 8">
    <name type="scientific">Ectobacillus ponti</name>
    <dbReference type="NCBI Taxonomy" id="2961894"/>
    <lineage>
        <taxon>Bacteria</taxon>
        <taxon>Bacillati</taxon>
        <taxon>Bacillota</taxon>
        <taxon>Bacilli</taxon>
        <taxon>Bacillales</taxon>
        <taxon>Bacillaceae</taxon>
        <taxon>Ectobacillus</taxon>
    </lineage>
</organism>
<dbReference type="AlphaFoldDB" id="A0AA41X8M3"/>
<evidence type="ECO:0000313" key="8">
    <source>
        <dbReference type="Proteomes" id="UP001156102"/>
    </source>
</evidence>
<proteinExistence type="predicted"/>
<keyword evidence="4 5" id="KW-0472">Membrane</keyword>
<dbReference type="GO" id="GO:0012505">
    <property type="term" value="C:endomembrane system"/>
    <property type="evidence" value="ECO:0007669"/>
    <property type="project" value="UniProtKB-SubCell"/>
</dbReference>
<keyword evidence="3 5" id="KW-1133">Transmembrane helix</keyword>
<keyword evidence="8" id="KW-1185">Reference proteome</keyword>
<protein>
    <submittedName>
        <fullName evidence="7">YkvA family protein</fullName>
    </submittedName>
</protein>
<accession>A0AA41X8M3</accession>
<feature type="domain" description="DUF1232" evidence="6">
    <location>
        <begin position="32"/>
        <end position="68"/>
    </location>
</feature>
<sequence length="126" mass="14168">MMNQLRRWAKALKSQLYILYLAYRDPRVPLHAKVFTLCVVAYACSPIDLIPDFIPVLGYLDDIILVPFGVYLALKMIPPAVLSDCRQQAERQPPARKPNSWAGAAVILAVWATGLFMAGLWLAKRL</sequence>
<comment type="subcellular location">
    <subcellularLocation>
        <location evidence="1">Endomembrane system</location>
        <topology evidence="1">Multi-pass membrane protein</topology>
    </subcellularLocation>
</comment>
<dbReference type="Pfam" id="PF06803">
    <property type="entry name" value="DUF1232"/>
    <property type="match status" value="1"/>
</dbReference>
<evidence type="ECO:0000256" key="3">
    <source>
        <dbReference type="ARBA" id="ARBA00022989"/>
    </source>
</evidence>
<dbReference type="Proteomes" id="UP001156102">
    <property type="component" value="Unassembled WGS sequence"/>
</dbReference>
<evidence type="ECO:0000256" key="2">
    <source>
        <dbReference type="ARBA" id="ARBA00022692"/>
    </source>
</evidence>
<feature type="transmembrane region" description="Helical" evidence="5">
    <location>
        <begin position="101"/>
        <end position="123"/>
    </location>
</feature>
<dbReference type="InterPro" id="IPR010652">
    <property type="entry name" value="DUF1232"/>
</dbReference>
<evidence type="ECO:0000256" key="1">
    <source>
        <dbReference type="ARBA" id="ARBA00004127"/>
    </source>
</evidence>
<name>A0AA41X8M3_9BACI</name>
<dbReference type="RefSeq" id="WP_254760658.1">
    <property type="nucleotide sequence ID" value="NZ_JANCLT010000014.1"/>
</dbReference>
<keyword evidence="2 5" id="KW-0812">Transmembrane</keyword>
<comment type="caution">
    <text evidence="7">The sequence shown here is derived from an EMBL/GenBank/DDBJ whole genome shotgun (WGS) entry which is preliminary data.</text>
</comment>
<evidence type="ECO:0000256" key="4">
    <source>
        <dbReference type="ARBA" id="ARBA00023136"/>
    </source>
</evidence>
<evidence type="ECO:0000256" key="5">
    <source>
        <dbReference type="SAM" id="Phobius"/>
    </source>
</evidence>